<evidence type="ECO:0000313" key="10">
    <source>
        <dbReference type="Proteomes" id="UP001556040"/>
    </source>
</evidence>
<dbReference type="EMBL" id="JBFMIA010000018">
    <property type="protein sequence ID" value="MEW9502927.1"/>
    <property type="molecule type" value="Genomic_DNA"/>
</dbReference>
<evidence type="ECO:0000256" key="2">
    <source>
        <dbReference type="ARBA" id="ARBA00022884"/>
    </source>
</evidence>
<dbReference type="HAMAP" id="MF_01334">
    <property type="entry name" value="Ribosomal_bL25_CTC"/>
    <property type="match status" value="1"/>
</dbReference>
<dbReference type="InterPro" id="IPR020930">
    <property type="entry name" value="Ribosomal_uL5_bac-type"/>
</dbReference>
<feature type="domain" description="Large ribosomal subunit protein bL25 L25" evidence="7">
    <location>
        <begin position="5"/>
        <end position="91"/>
    </location>
</feature>
<comment type="subunit">
    <text evidence="5">Part of the 50S ribosomal subunit; part of the 5S rRNA/L5/L18/L25 subcomplex. Contacts the 5S rRNA. Binds to the 5S rRNA independently of L5 and L18.</text>
</comment>
<evidence type="ECO:0000256" key="1">
    <source>
        <dbReference type="ARBA" id="ARBA00022730"/>
    </source>
</evidence>
<proteinExistence type="inferred from homology"/>
<dbReference type="InterPro" id="IPR011035">
    <property type="entry name" value="Ribosomal_bL25/Gln-tRNA_synth"/>
</dbReference>
<dbReference type="NCBIfam" id="NF004133">
    <property type="entry name" value="PRK05618.2-4"/>
    <property type="match status" value="1"/>
</dbReference>
<feature type="compositionally biased region" description="Basic and acidic residues" evidence="6">
    <location>
        <begin position="197"/>
        <end position="209"/>
    </location>
</feature>
<accession>A0ABV3Q6F9</accession>
<feature type="region of interest" description="Disordered" evidence="6">
    <location>
        <begin position="181"/>
        <end position="209"/>
    </location>
</feature>
<dbReference type="PANTHER" id="PTHR33284">
    <property type="entry name" value="RIBOSOMAL PROTEIN L25/GLN-TRNA SYNTHETASE, ANTI-CODON-BINDING DOMAIN-CONTAINING PROTEIN"/>
    <property type="match status" value="1"/>
</dbReference>
<organism evidence="9 10">
    <name type="scientific">Jeotgalibacillus marinus</name>
    <dbReference type="NCBI Taxonomy" id="86667"/>
    <lineage>
        <taxon>Bacteria</taxon>
        <taxon>Bacillati</taxon>
        <taxon>Bacillota</taxon>
        <taxon>Bacilli</taxon>
        <taxon>Bacillales</taxon>
        <taxon>Caryophanaceae</taxon>
        <taxon>Jeotgalibacillus</taxon>
    </lineage>
</organism>
<evidence type="ECO:0000256" key="3">
    <source>
        <dbReference type="ARBA" id="ARBA00022980"/>
    </source>
</evidence>
<gene>
    <name evidence="5" type="primary">rplY</name>
    <name evidence="5" type="synonym">ctc</name>
    <name evidence="9" type="ORF">AB1471_14120</name>
</gene>
<comment type="similarity">
    <text evidence="5">Belongs to the bacterial ribosomal protein bL25 family. CTC subfamily.</text>
</comment>
<evidence type="ECO:0000259" key="7">
    <source>
        <dbReference type="Pfam" id="PF01386"/>
    </source>
</evidence>
<feature type="domain" description="Large ribosomal subunit protein bL25 beta" evidence="8">
    <location>
        <begin position="100"/>
        <end position="183"/>
    </location>
</feature>
<dbReference type="GO" id="GO:0005840">
    <property type="term" value="C:ribosome"/>
    <property type="evidence" value="ECO:0007669"/>
    <property type="project" value="UniProtKB-KW"/>
</dbReference>
<keyword evidence="1 5" id="KW-0699">rRNA-binding</keyword>
<dbReference type="SUPFAM" id="SSF50715">
    <property type="entry name" value="Ribosomal protein L25-like"/>
    <property type="match status" value="1"/>
</dbReference>
<dbReference type="InterPro" id="IPR020057">
    <property type="entry name" value="Ribosomal_bL25_b-dom"/>
</dbReference>
<sequence length="209" mass="23437">MSSLLKAAKRERFKKSDLTELRNEGKLPAVVYGYKVENTSISINELELVKSIREVGRNGIIDLEIEGKKQKVVLSDYQSDFLKGEIIHADFLAIDMSSELNVDVTIHLTGDAAGTKEGGIVQSILHELSVTAKPTDIPEYIEVDVSKLEVGETIPVSEIREDYKKIMINHEDDESIVTVLTPRIEQEPEETDEETQESEHVGEEKEEQA</sequence>
<evidence type="ECO:0000313" key="9">
    <source>
        <dbReference type="EMBL" id="MEW9502927.1"/>
    </source>
</evidence>
<dbReference type="Gene3D" id="2.170.120.20">
    <property type="entry name" value="Ribosomal protein L25, beta domain"/>
    <property type="match status" value="1"/>
</dbReference>
<feature type="compositionally biased region" description="Acidic residues" evidence="6">
    <location>
        <begin position="187"/>
        <end position="196"/>
    </location>
</feature>
<dbReference type="Pfam" id="PF01386">
    <property type="entry name" value="Ribosomal_L25p"/>
    <property type="match status" value="1"/>
</dbReference>
<dbReference type="Proteomes" id="UP001556040">
    <property type="component" value="Unassembled WGS sequence"/>
</dbReference>
<dbReference type="RefSeq" id="WP_367780415.1">
    <property type="nucleotide sequence ID" value="NZ_JBFMIA010000018.1"/>
</dbReference>
<dbReference type="InterPro" id="IPR029751">
    <property type="entry name" value="Ribosomal_L25_dom"/>
</dbReference>
<evidence type="ECO:0000259" key="8">
    <source>
        <dbReference type="Pfam" id="PF14693"/>
    </source>
</evidence>
<dbReference type="PANTHER" id="PTHR33284:SF1">
    <property type="entry name" value="RIBOSOMAL PROTEIN L25_GLN-TRNA SYNTHETASE, ANTI-CODON-BINDING DOMAIN-CONTAINING PROTEIN"/>
    <property type="match status" value="1"/>
</dbReference>
<dbReference type="Gene3D" id="2.40.240.10">
    <property type="entry name" value="Ribosomal Protein L25, Chain P"/>
    <property type="match status" value="1"/>
</dbReference>
<dbReference type="CDD" id="cd00495">
    <property type="entry name" value="Ribosomal_L25_TL5_CTC"/>
    <property type="match status" value="1"/>
</dbReference>
<dbReference type="InterPro" id="IPR001021">
    <property type="entry name" value="Ribosomal_bL25_long"/>
</dbReference>
<keyword evidence="3 5" id="KW-0689">Ribosomal protein</keyword>
<dbReference type="InterPro" id="IPR020056">
    <property type="entry name" value="Rbsml_bL25/Gln-tRNA_synth_N"/>
</dbReference>
<protein>
    <recommendedName>
        <fullName evidence="5">Large ribosomal subunit protein bL25</fullName>
    </recommendedName>
    <alternativeName>
        <fullName evidence="5">General stress protein CTC</fullName>
    </alternativeName>
</protein>
<name>A0ABV3Q6F9_9BACL</name>
<dbReference type="Pfam" id="PF14693">
    <property type="entry name" value="Ribosomal_TL5_C"/>
    <property type="match status" value="1"/>
</dbReference>
<dbReference type="InterPro" id="IPR037121">
    <property type="entry name" value="Ribosomal_bL25_C"/>
</dbReference>
<evidence type="ECO:0000256" key="6">
    <source>
        <dbReference type="SAM" id="MobiDB-lite"/>
    </source>
</evidence>
<evidence type="ECO:0000256" key="4">
    <source>
        <dbReference type="ARBA" id="ARBA00023274"/>
    </source>
</evidence>
<comment type="function">
    <text evidence="5">This is one of the proteins that binds to the 5S RNA in the ribosome where it forms part of the central protuberance.</text>
</comment>
<comment type="caution">
    <text evidence="9">The sequence shown here is derived from an EMBL/GenBank/DDBJ whole genome shotgun (WGS) entry which is preliminary data.</text>
</comment>
<dbReference type="NCBIfam" id="TIGR00731">
    <property type="entry name" value="bL25_bact_ctc"/>
    <property type="match status" value="1"/>
</dbReference>
<reference evidence="9 10" key="1">
    <citation type="journal article" date="1979" name="Int. J. Syst. Evol. Microbiol.">
        <title>Bacillus globisporus subsp. marinus subsp. nov.</title>
        <authorList>
            <person name="Liu H."/>
        </authorList>
    </citation>
    <scope>NUCLEOTIDE SEQUENCE [LARGE SCALE GENOMIC DNA]</scope>
    <source>
        <strain evidence="9 10">DSM 1297</strain>
    </source>
</reference>
<keyword evidence="2 5" id="KW-0694">RNA-binding</keyword>
<keyword evidence="10" id="KW-1185">Reference proteome</keyword>
<keyword evidence="4 5" id="KW-0687">Ribonucleoprotein</keyword>
<evidence type="ECO:0000256" key="5">
    <source>
        <dbReference type="HAMAP-Rule" id="MF_01334"/>
    </source>
</evidence>